<dbReference type="EMBL" id="CP036426">
    <property type="protein sequence ID" value="QDV34510.1"/>
    <property type="molecule type" value="Genomic_DNA"/>
</dbReference>
<dbReference type="Proteomes" id="UP000317835">
    <property type="component" value="Chromosome"/>
</dbReference>
<proteinExistence type="predicted"/>
<dbReference type="AlphaFoldDB" id="A0A518H106"/>
<reference evidence="3 4" key="1">
    <citation type="submission" date="2019-02" db="EMBL/GenBank/DDBJ databases">
        <title>Deep-cultivation of Planctomycetes and their phenomic and genomic characterization uncovers novel biology.</title>
        <authorList>
            <person name="Wiegand S."/>
            <person name="Jogler M."/>
            <person name="Boedeker C."/>
            <person name="Pinto D."/>
            <person name="Vollmers J."/>
            <person name="Rivas-Marin E."/>
            <person name="Kohn T."/>
            <person name="Peeters S.H."/>
            <person name="Heuer A."/>
            <person name="Rast P."/>
            <person name="Oberbeckmann S."/>
            <person name="Bunk B."/>
            <person name="Jeske O."/>
            <person name="Meyerdierks A."/>
            <person name="Storesund J.E."/>
            <person name="Kallscheuer N."/>
            <person name="Luecker S."/>
            <person name="Lage O.M."/>
            <person name="Pohl T."/>
            <person name="Merkel B.J."/>
            <person name="Hornburger P."/>
            <person name="Mueller R.-W."/>
            <person name="Bruemmer F."/>
            <person name="Labrenz M."/>
            <person name="Spormann A.M."/>
            <person name="Op den Camp H."/>
            <person name="Overmann J."/>
            <person name="Amann R."/>
            <person name="Jetten M.S.M."/>
            <person name="Mascher T."/>
            <person name="Medema M.H."/>
            <person name="Devos D.P."/>
            <person name="Kaster A.-K."/>
            <person name="Ovreas L."/>
            <person name="Rohde M."/>
            <person name="Galperin M.Y."/>
            <person name="Jogler C."/>
        </authorList>
    </citation>
    <scope>NUCLEOTIDE SEQUENCE [LARGE SCALE GENOMIC DNA]</scope>
    <source>
        <strain evidence="3 4">ElP</strain>
    </source>
</reference>
<protein>
    <submittedName>
        <fullName evidence="3">BON domain protein</fullName>
    </submittedName>
</protein>
<feature type="domain" description="BON" evidence="2">
    <location>
        <begin position="80"/>
        <end position="149"/>
    </location>
</feature>
<sequence length="159" mass="17296" precursor="true">MRTRIDRRRLKVAAPLLAIGLAAAALGPGPPAMGRPQEGEGAGERVGSRVDDLFNSLRKNFEGLSEDVRRRFAEAQQRVEGLGVEARVYSRIRWDKALTDSEIAVEIREGDLAVLHGTVADAELRRKAVRLAVETVGVERVQDLLTVPDAPEPAPTAQP</sequence>
<dbReference type="Pfam" id="PF04972">
    <property type="entry name" value="BON"/>
    <property type="match status" value="1"/>
</dbReference>
<name>A0A518H106_9BACT</name>
<evidence type="ECO:0000313" key="3">
    <source>
        <dbReference type="EMBL" id="QDV34510.1"/>
    </source>
</evidence>
<dbReference type="RefSeq" id="WP_145269448.1">
    <property type="nucleotide sequence ID" value="NZ_CP036426.1"/>
</dbReference>
<feature type="chain" id="PRO_5021809618" evidence="1">
    <location>
        <begin position="25"/>
        <end position="159"/>
    </location>
</feature>
<gene>
    <name evidence="3" type="ORF">ElP_24000</name>
</gene>
<dbReference type="PROSITE" id="PS50914">
    <property type="entry name" value="BON"/>
    <property type="match status" value="1"/>
</dbReference>
<feature type="signal peptide" evidence="1">
    <location>
        <begin position="1"/>
        <end position="24"/>
    </location>
</feature>
<evidence type="ECO:0000256" key="1">
    <source>
        <dbReference type="SAM" id="SignalP"/>
    </source>
</evidence>
<dbReference type="OrthoDB" id="287138at2"/>
<keyword evidence="4" id="KW-1185">Reference proteome</keyword>
<dbReference type="KEGG" id="tpla:ElP_24000"/>
<organism evidence="3 4">
    <name type="scientific">Tautonia plasticadhaerens</name>
    <dbReference type="NCBI Taxonomy" id="2527974"/>
    <lineage>
        <taxon>Bacteria</taxon>
        <taxon>Pseudomonadati</taxon>
        <taxon>Planctomycetota</taxon>
        <taxon>Planctomycetia</taxon>
        <taxon>Isosphaerales</taxon>
        <taxon>Isosphaeraceae</taxon>
        <taxon>Tautonia</taxon>
    </lineage>
</organism>
<dbReference type="InterPro" id="IPR007055">
    <property type="entry name" value="BON_dom"/>
</dbReference>
<keyword evidence="1" id="KW-0732">Signal</keyword>
<evidence type="ECO:0000313" key="4">
    <source>
        <dbReference type="Proteomes" id="UP000317835"/>
    </source>
</evidence>
<accession>A0A518H106</accession>
<evidence type="ECO:0000259" key="2">
    <source>
        <dbReference type="PROSITE" id="PS50914"/>
    </source>
</evidence>